<dbReference type="EMBL" id="JRLZ01000025">
    <property type="protein sequence ID" value="KGO92618.1"/>
    <property type="molecule type" value="Genomic_DNA"/>
</dbReference>
<dbReference type="SUPFAM" id="SSF82771">
    <property type="entry name" value="GIY-YIG endonuclease"/>
    <property type="match status" value="1"/>
</dbReference>
<dbReference type="Gene3D" id="3.40.1440.10">
    <property type="entry name" value="GIY-YIG endonuclease"/>
    <property type="match status" value="1"/>
</dbReference>
<protein>
    <recommendedName>
        <fullName evidence="1">GIY-YIG domain-containing protein</fullName>
    </recommendedName>
</protein>
<evidence type="ECO:0000313" key="3">
    <source>
        <dbReference type="Proteomes" id="UP000030149"/>
    </source>
</evidence>
<dbReference type="PROSITE" id="PS50164">
    <property type="entry name" value="GIY_YIG"/>
    <property type="match status" value="1"/>
</dbReference>
<proteinExistence type="predicted"/>
<dbReference type="InterPro" id="IPR035901">
    <property type="entry name" value="GIY-YIG_endonuc_sf"/>
</dbReference>
<accession>A0A0A2MMB5</accession>
<reference evidence="2 3" key="2">
    <citation type="journal article" date="2015" name="Stand. Genomic Sci.">
        <title>High quality draft genomic sequence of Flavobacterium enshiense DK69(T) and comparison among Flavobacterium genomes.</title>
        <authorList>
            <person name="Zeng Z."/>
            <person name="Chen C."/>
            <person name="Du H."/>
            <person name="Wang G."/>
            <person name="Li M."/>
        </authorList>
    </citation>
    <scope>NUCLEOTIDE SEQUENCE [LARGE SCALE GENOMIC DNA]</scope>
    <source>
        <strain evidence="2 3">DK69</strain>
    </source>
</reference>
<dbReference type="Proteomes" id="UP000030149">
    <property type="component" value="Unassembled WGS sequence"/>
</dbReference>
<dbReference type="PATRIC" id="fig|1107311.5.peg.1646"/>
<evidence type="ECO:0000259" key="1">
    <source>
        <dbReference type="PROSITE" id="PS50164"/>
    </source>
</evidence>
<gene>
    <name evidence="2" type="ORF">Q767_15605</name>
</gene>
<name>A0A0A2MMB5_9FLAO</name>
<feature type="domain" description="GIY-YIG" evidence="1">
    <location>
        <begin position="31"/>
        <end position="124"/>
    </location>
</feature>
<keyword evidence="3" id="KW-1185">Reference proteome</keyword>
<evidence type="ECO:0000313" key="2">
    <source>
        <dbReference type="EMBL" id="KGO92618.1"/>
    </source>
</evidence>
<sequence>MEIHHSNLRKKYLSLIESDYISFNEVASKKNIMGVYIIYSPEERIEYIGSTNKFNIRFGTDLKHESTHTLVKKLLKNELFENRSLAVNYLINDCKFKIEICETKREAEALEHFAIWLLNPKYNQ</sequence>
<organism evidence="2 3">
    <name type="scientific">Flavobacterium enshiense DK69</name>
    <dbReference type="NCBI Taxonomy" id="1107311"/>
    <lineage>
        <taxon>Bacteria</taxon>
        <taxon>Pseudomonadati</taxon>
        <taxon>Bacteroidota</taxon>
        <taxon>Flavobacteriia</taxon>
        <taxon>Flavobacteriales</taxon>
        <taxon>Flavobacteriaceae</taxon>
        <taxon>Flavobacterium</taxon>
    </lineage>
</organism>
<dbReference type="InterPro" id="IPR000305">
    <property type="entry name" value="GIY-YIG_endonuc"/>
</dbReference>
<reference evidence="3" key="1">
    <citation type="submission" date="2013-09" db="EMBL/GenBank/DDBJ databases">
        <authorList>
            <person name="Zeng Z."/>
            <person name="Chen C."/>
        </authorList>
    </citation>
    <scope>NUCLEOTIDE SEQUENCE [LARGE SCALE GENOMIC DNA]</scope>
    <source>
        <strain evidence="3">DK69</strain>
    </source>
</reference>
<comment type="caution">
    <text evidence="2">The sequence shown here is derived from an EMBL/GenBank/DDBJ whole genome shotgun (WGS) entry which is preliminary data.</text>
</comment>
<dbReference type="Pfam" id="PF01541">
    <property type="entry name" value="GIY-YIG"/>
    <property type="match status" value="1"/>
</dbReference>
<dbReference type="RefSeq" id="WP_035630948.1">
    <property type="nucleotide sequence ID" value="NZ_AVCS01000030.1"/>
</dbReference>
<dbReference type="AlphaFoldDB" id="A0A0A2MMB5"/>